<feature type="compositionally biased region" description="Basic and acidic residues" evidence="7">
    <location>
        <begin position="599"/>
        <end position="615"/>
    </location>
</feature>
<evidence type="ECO:0000256" key="2">
    <source>
        <dbReference type="ARBA" id="ARBA00008335"/>
    </source>
</evidence>
<evidence type="ECO:0000256" key="8">
    <source>
        <dbReference type="SAM" id="Phobius"/>
    </source>
</evidence>
<feature type="region of interest" description="Disordered" evidence="7">
    <location>
        <begin position="568"/>
        <end position="631"/>
    </location>
</feature>
<dbReference type="PRINTS" id="PR01036">
    <property type="entry name" value="TCRTETB"/>
</dbReference>
<dbReference type="SUPFAM" id="SSF103473">
    <property type="entry name" value="MFS general substrate transporter"/>
    <property type="match status" value="2"/>
</dbReference>
<dbReference type="GO" id="GO:0012505">
    <property type="term" value="C:endomembrane system"/>
    <property type="evidence" value="ECO:0007669"/>
    <property type="project" value="UniProtKB-SubCell"/>
</dbReference>
<gene>
    <name evidence="10" type="ORF">IAR55_003171</name>
</gene>
<feature type="transmembrane region" description="Helical" evidence="8">
    <location>
        <begin position="532"/>
        <end position="553"/>
    </location>
</feature>
<evidence type="ECO:0000259" key="9">
    <source>
        <dbReference type="PROSITE" id="PS50850"/>
    </source>
</evidence>
<name>A0AAW0Z1I2_9TREE</name>
<dbReference type="Pfam" id="PF07690">
    <property type="entry name" value="MFS_1"/>
    <property type="match status" value="1"/>
</dbReference>
<evidence type="ECO:0000313" key="10">
    <source>
        <dbReference type="EMBL" id="KAK8858940.1"/>
    </source>
</evidence>
<feature type="compositionally biased region" description="Acidic residues" evidence="7">
    <location>
        <begin position="588"/>
        <end position="598"/>
    </location>
</feature>
<feature type="transmembrane region" description="Helical" evidence="8">
    <location>
        <begin position="162"/>
        <end position="183"/>
    </location>
</feature>
<dbReference type="PANTHER" id="PTHR23501">
    <property type="entry name" value="MAJOR FACILITATOR SUPERFAMILY"/>
    <property type="match status" value="1"/>
</dbReference>
<feature type="domain" description="Major facilitator superfamily (MFS) profile" evidence="9">
    <location>
        <begin position="71"/>
        <end position="520"/>
    </location>
</feature>
<evidence type="ECO:0000256" key="4">
    <source>
        <dbReference type="ARBA" id="ARBA00022692"/>
    </source>
</evidence>
<dbReference type="Gene3D" id="1.20.1720.10">
    <property type="entry name" value="Multidrug resistance protein D"/>
    <property type="match status" value="1"/>
</dbReference>
<keyword evidence="3" id="KW-0813">Transport</keyword>
<organism evidence="10 11">
    <name type="scientific">Kwoniella newhampshirensis</name>
    <dbReference type="NCBI Taxonomy" id="1651941"/>
    <lineage>
        <taxon>Eukaryota</taxon>
        <taxon>Fungi</taxon>
        <taxon>Dikarya</taxon>
        <taxon>Basidiomycota</taxon>
        <taxon>Agaricomycotina</taxon>
        <taxon>Tremellomycetes</taxon>
        <taxon>Tremellales</taxon>
        <taxon>Cryptococcaceae</taxon>
        <taxon>Kwoniella</taxon>
    </lineage>
</organism>
<dbReference type="InterPro" id="IPR036259">
    <property type="entry name" value="MFS_trans_sf"/>
</dbReference>
<feature type="transmembrane region" description="Helical" evidence="8">
    <location>
        <begin position="463"/>
        <end position="483"/>
    </location>
</feature>
<dbReference type="Proteomes" id="UP001388673">
    <property type="component" value="Unassembled WGS sequence"/>
</dbReference>
<dbReference type="CDD" id="cd17502">
    <property type="entry name" value="MFS_Azr1_MDR_like"/>
    <property type="match status" value="1"/>
</dbReference>
<keyword evidence="11" id="KW-1185">Reference proteome</keyword>
<feature type="transmembrane region" description="Helical" evidence="8">
    <location>
        <begin position="137"/>
        <end position="156"/>
    </location>
</feature>
<dbReference type="AlphaFoldDB" id="A0AAW0Z1I2"/>
<evidence type="ECO:0000256" key="3">
    <source>
        <dbReference type="ARBA" id="ARBA00022448"/>
    </source>
</evidence>
<feature type="region of interest" description="Disordered" evidence="7">
    <location>
        <begin position="1"/>
        <end position="40"/>
    </location>
</feature>
<dbReference type="EMBL" id="JBCAWK010000005">
    <property type="protein sequence ID" value="KAK8858940.1"/>
    <property type="molecule type" value="Genomic_DNA"/>
</dbReference>
<feature type="transmembrane region" description="Helical" evidence="8">
    <location>
        <begin position="195"/>
        <end position="216"/>
    </location>
</feature>
<dbReference type="GO" id="GO:0022857">
    <property type="term" value="F:transmembrane transporter activity"/>
    <property type="evidence" value="ECO:0007669"/>
    <property type="project" value="InterPro"/>
</dbReference>
<comment type="subcellular location">
    <subcellularLocation>
        <location evidence="1">Endomembrane system</location>
        <topology evidence="1">Multi-pass membrane protein</topology>
    </subcellularLocation>
</comment>
<dbReference type="GO" id="GO:0005886">
    <property type="term" value="C:plasma membrane"/>
    <property type="evidence" value="ECO:0007669"/>
    <property type="project" value="TreeGrafter"/>
</dbReference>
<feature type="transmembrane region" description="Helical" evidence="8">
    <location>
        <begin position="333"/>
        <end position="356"/>
    </location>
</feature>
<evidence type="ECO:0000256" key="5">
    <source>
        <dbReference type="ARBA" id="ARBA00022989"/>
    </source>
</evidence>
<keyword evidence="4 8" id="KW-0812">Transmembrane</keyword>
<dbReference type="GeneID" id="92180429"/>
<dbReference type="PANTHER" id="PTHR23501:SF102">
    <property type="entry name" value="DRUG TRANSPORTER, PUTATIVE (AFU_ORTHOLOGUE AFUA_3G08530)-RELATED"/>
    <property type="match status" value="1"/>
</dbReference>
<protein>
    <recommendedName>
        <fullName evidence="9">Major facilitator superfamily (MFS) profile domain-containing protein</fullName>
    </recommendedName>
</protein>
<feature type="transmembrane region" description="Helical" evidence="8">
    <location>
        <begin position="398"/>
        <end position="417"/>
    </location>
</feature>
<proteinExistence type="inferred from homology"/>
<accession>A0AAW0Z1I2</accession>
<feature type="compositionally biased region" description="Basic and acidic residues" evidence="7">
    <location>
        <begin position="576"/>
        <end position="587"/>
    </location>
</feature>
<dbReference type="InterPro" id="IPR011701">
    <property type="entry name" value="MFS"/>
</dbReference>
<sequence>MRTARKTGNPMADTIHSTEHADVEHGPEQDSPLECETSDVVNRISSERAASSKHQQMEEDPEIPKNNLAIVIPALGMIAFLSALDGSIVSTALPTIAEQFSTTPSQYSWIGTSYLLAQVVMNPLTGRLTDIVGRKPALYASVIMLLVFSALCGSAKSAPWLIVSRAFAGVGGGSIVSLTMIVTSDIVPLHKRGVFQGYMAASWGVAGTLGPILGGLLTEKASWRWCFYINIPICAVVLVMLFFSLNLKKAPRGDIAALRRSYDFLGLVLIMSGAALIIVGFSIAADDGFGTPSAYGVIIGGAVVVTLAVIHFLTTKRNAIVPARMLKTRTTLFFMFGSFFQSLMFMPAQFLLPQFFQGVGGASSLRSGIDLVPFSISLAVAGVVAGQITTRFHIVRPVIWVGFAMAAIGYGLWYALYTSTVSYATQEGLLVFTAWGIGLSISTPMLVIQAAMPGKDMAASTAAWVLMRSMGASIGVAVFTAIFNTGLRSRFAKINGYGTLFTAPTSAGGYKVLHDLPDGSLKVEVLTAFANAMRLCWIIGCGFLCFALALTMCTKAYSLQRAYVTTTAPSVDSPSDEEKQTEEPSNEKEDEQVGQDDAEIGKTAREDLLMEDGLRDTGPNAPPSRTQSHIK</sequence>
<dbReference type="KEGG" id="kne:92180429"/>
<feature type="transmembrane region" description="Helical" evidence="8">
    <location>
        <begin position="429"/>
        <end position="451"/>
    </location>
</feature>
<dbReference type="RefSeq" id="XP_066803781.1">
    <property type="nucleotide sequence ID" value="XM_066946280.1"/>
</dbReference>
<feature type="compositionally biased region" description="Basic and acidic residues" evidence="7">
    <location>
        <begin position="16"/>
        <end position="28"/>
    </location>
</feature>
<keyword evidence="6 8" id="KW-0472">Membrane</keyword>
<dbReference type="Gene3D" id="1.20.1250.20">
    <property type="entry name" value="MFS general substrate transporter like domains"/>
    <property type="match status" value="1"/>
</dbReference>
<dbReference type="FunFam" id="1.20.1720.10:FF:000013">
    <property type="entry name" value="Related to multidrug resistance proteins"/>
    <property type="match status" value="1"/>
</dbReference>
<evidence type="ECO:0000256" key="7">
    <source>
        <dbReference type="SAM" id="MobiDB-lite"/>
    </source>
</evidence>
<reference evidence="10 11" key="1">
    <citation type="journal article" date="2024" name="bioRxiv">
        <title>Comparative genomics of Cryptococcus and Kwoniella reveals pathogenesis evolution and contrasting karyotype dynamics via intercentromeric recombination or chromosome fusion.</title>
        <authorList>
            <person name="Coelho M.A."/>
            <person name="David-Palma M."/>
            <person name="Shea T."/>
            <person name="Bowers K."/>
            <person name="McGinley-Smith S."/>
            <person name="Mohammad A.W."/>
            <person name="Gnirke A."/>
            <person name="Yurkov A.M."/>
            <person name="Nowrousian M."/>
            <person name="Sun S."/>
            <person name="Cuomo C.A."/>
            <person name="Heitman J."/>
        </authorList>
    </citation>
    <scope>NUCLEOTIDE SEQUENCE [LARGE SCALE GENOMIC DNA]</scope>
    <source>
        <strain evidence="10 11">CBS 13917</strain>
    </source>
</reference>
<evidence type="ECO:0000256" key="6">
    <source>
        <dbReference type="ARBA" id="ARBA00023136"/>
    </source>
</evidence>
<evidence type="ECO:0000256" key="1">
    <source>
        <dbReference type="ARBA" id="ARBA00004127"/>
    </source>
</evidence>
<keyword evidence="5 8" id="KW-1133">Transmembrane helix</keyword>
<comment type="caution">
    <text evidence="10">The sequence shown here is derived from an EMBL/GenBank/DDBJ whole genome shotgun (WGS) entry which is preliminary data.</text>
</comment>
<feature type="transmembrane region" description="Helical" evidence="8">
    <location>
        <begin position="295"/>
        <end position="313"/>
    </location>
</feature>
<evidence type="ECO:0000313" key="11">
    <source>
        <dbReference type="Proteomes" id="UP001388673"/>
    </source>
</evidence>
<dbReference type="PROSITE" id="PS50850">
    <property type="entry name" value="MFS"/>
    <property type="match status" value="1"/>
</dbReference>
<feature type="transmembrane region" description="Helical" evidence="8">
    <location>
        <begin position="264"/>
        <end position="283"/>
    </location>
</feature>
<feature type="transmembrane region" description="Helical" evidence="8">
    <location>
        <begin position="222"/>
        <end position="243"/>
    </location>
</feature>
<comment type="similarity">
    <text evidence="2">Belongs to the major facilitator superfamily.</text>
</comment>
<dbReference type="InterPro" id="IPR020846">
    <property type="entry name" value="MFS_dom"/>
</dbReference>